<dbReference type="PROSITE" id="PS51273">
    <property type="entry name" value="GATASE_TYPE_1"/>
    <property type="match status" value="1"/>
</dbReference>
<accession>A0A6V8LQG1</accession>
<sequence>MRIATIEHVPFEGPANIAVWASSRGHHLDRRLLHAGHALPEPGEFDLLAVMGGPMSVHDELEFPWLADEKRCVKQAVARGRSVLGVCLGAQLLAEVLGGHVTKNAQREIGWHPLSASPWAAASPLMRGIPARFTGFHWHGETFSLPKGATLLAASEACAHQAFGVGGKLAGLQFHFETTAESMEALIAHCGDEMDPGPFTQDADTLRRLAPSHLPELEAMLFTLLDNMAREA</sequence>
<reference evidence="2 3" key="2">
    <citation type="submission" date="2020-05" db="EMBL/GenBank/DDBJ databases">
        <title>Draft genome sequence of Desulfovibrio sp. strainFSS-1.</title>
        <authorList>
            <person name="Shimoshige H."/>
            <person name="Kobayashi H."/>
            <person name="Maekawa T."/>
        </authorList>
    </citation>
    <scope>NUCLEOTIDE SEQUENCE [LARGE SCALE GENOMIC DNA]</scope>
    <source>
        <strain evidence="2 3">SIID29052-01</strain>
    </source>
</reference>
<dbReference type="AlphaFoldDB" id="A0A6V8LQG1"/>
<dbReference type="EC" id="6.3.5.2" evidence="2"/>
<name>A0A6V8LQG1_9BACT</name>
<dbReference type="InterPro" id="IPR044992">
    <property type="entry name" value="ChyE-like"/>
</dbReference>
<dbReference type="InterPro" id="IPR017926">
    <property type="entry name" value="GATASE"/>
</dbReference>
<keyword evidence="3" id="KW-1185">Reference proteome</keyword>
<evidence type="ECO:0000313" key="3">
    <source>
        <dbReference type="Proteomes" id="UP000494245"/>
    </source>
</evidence>
<dbReference type="EMBL" id="BLTE01000007">
    <property type="protein sequence ID" value="GFK93964.1"/>
    <property type="molecule type" value="Genomic_DNA"/>
</dbReference>
<dbReference type="PANTHER" id="PTHR42695">
    <property type="entry name" value="GLUTAMINE AMIDOTRANSFERASE YLR126C-RELATED"/>
    <property type="match status" value="1"/>
</dbReference>
<evidence type="ECO:0000259" key="1">
    <source>
        <dbReference type="Pfam" id="PF00117"/>
    </source>
</evidence>
<dbReference type="InterPro" id="IPR029062">
    <property type="entry name" value="Class_I_gatase-like"/>
</dbReference>
<feature type="domain" description="Glutamine amidotransferase" evidence="1">
    <location>
        <begin position="44"/>
        <end position="183"/>
    </location>
</feature>
<dbReference type="FunFam" id="3.40.50.880:FF:000033">
    <property type="entry name" value="Glutamine amidotransferase class-I"/>
    <property type="match status" value="1"/>
</dbReference>
<gene>
    <name evidence="2" type="primary">guaA_1</name>
    <name evidence="2" type="ORF">NNJEOMEG_01802</name>
</gene>
<comment type="caution">
    <text evidence="2">The sequence shown here is derived from an EMBL/GenBank/DDBJ whole genome shotgun (WGS) entry which is preliminary data.</text>
</comment>
<proteinExistence type="predicted"/>
<dbReference type="Pfam" id="PF00117">
    <property type="entry name" value="GATase"/>
    <property type="match status" value="1"/>
</dbReference>
<dbReference type="CDD" id="cd01741">
    <property type="entry name" value="GATase1_1"/>
    <property type="match status" value="1"/>
</dbReference>
<dbReference type="Proteomes" id="UP000494245">
    <property type="component" value="Unassembled WGS sequence"/>
</dbReference>
<dbReference type="GO" id="GO:0003922">
    <property type="term" value="F:GMP synthase (glutamine-hydrolyzing) activity"/>
    <property type="evidence" value="ECO:0007669"/>
    <property type="project" value="UniProtKB-EC"/>
</dbReference>
<dbReference type="RefSeq" id="WP_173083557.1">
    <property type="nucleotide sequence ID" value="NZ_BLTE01000007.1"/>
</dbReference>
<protein>
    <submittedName>
        <fullName evidence="2">GMP synthase [glutamine-hydrolyzing]</fullName>
        <ecNumber evidence="2">6.3.5.2</ecNumber>
    </submittedName>
</protein>
<organism evidence="2 3">
    <name type="scientific">Fundidesulfovibrio magnetotacticus</name>
    <dbReference type="NCBI Taxonomy" id="2730080"/>
    <lineage>
        <taxon>Bacteria</taxon>
        <taxon>Pseudomonadati</taxon>
        <taxon>Thermodesulfobacteriota</taxon>
        <taxon>Desulfovibrionia</taxon>
        <taxon>Desulfovibrionales</taxon>
        <taxon>Desulfovibrionaceae</taxon>
        <taxon>Fundidesulfovibrio</taxon>
    </lineage>
</organism>
<evidence type="ECO:0000313" key="2">
    <source>
        <dbReference type="EMBL" id="GFK93964.1"/>
    </source>
</evidence>
<dbReference type="Gene3D" id="3.40.50.880">
    <property type="match status" value="1"/>
</dbReference>
<reference evidence="2 3" key="1">
    <citation type="submission" date="2020-04" db="EMBL/GenBank/DDBJ databases">
        <authorList>
            <consortium name="Desulfovibrio sp. FSS-1 genome sequencing consortium"/>
            <person name="Shimoshige H."/>
            <person name="Kobayashi H."/>
            <person name="Maekawa T."/>
        </authorList>
    </citation>
    <scope>NUCLEOTIDE SEQUENCE [LARGE SCALE GENOMIC DNA]</scope>
    <source>
        <strain evidence="2 3">SIID29052-01</strain>
    </source>
</reference>
<keyword evidence="2" id="KW-0436">Ligase</keyword>
<dbReference type="SUPFAM" id="SSF52317">
    <property type="entry name" value="Class I glutamine amidotransferase-like"/>
    <property type="match status" value="1"/>
</dbReference>
<dbReference type="PANTHER" id="PTHR42695:SF5">
    <property type="entry name" value="GLUTAMINE AMIDOTRANSFERASE YLR126C-RELATED"/>
    <property type="match status" value="1"/>
</dbReference>
<dbReference type="GO" id="GO:0005829">
    <property type="term" value="C:cytosol"/>
    <property type="evidence" value="ECO:0007669"/>
    <property type="project" value="TreeGrafter"/>
</dbReference>